<evidence type="ECO:0000313" key="2">
    <source>
        <dbReference type="Proteomes" id="UP000000702"/>
    </source>
</evidence>
<protein>
    <submittedName>
        <fullName evidence="1">WGS project CAEQ00000000 data, annotated contig 1221</fullName>
    </submittedName>
</protein>
<reference evidence="2" key="1">
    <citation type="submission" date="2011-07" db="EMBL/GenBank/DDBJ databases">
        <title>Divergent evolution of antigenic variation in African trypanosomes.</title>
        <authorList>
            <person name="Jackson A.P."/>
            <person name="Berry A."/>
            <person name="Allison H.C."/>
            <person name="Burton P."/>
            <person name="Anderson J."/>
            <person name="Aslett M."/>
            <person name="Brown R."/>
            <person name="Corton N."/>
            <person name="Harris D."/>
            <person name="Hauser H."/>
            <person name="Gamble J."/>
            <person name="Gilderthorp R."/>
            <person name="McQuillan J."/>
            <person name="Quail M.A."/>
            <person name="Sanders M."/>
            <person name="Van Tonder A."/>
            <person name="Ginger M.L."/>
            <person name="Donelson J.E."/>
            <person name="Field M.C."/>
            <person name="Barry J.D."/>
            <person name="Berriman M."/>
            <person name="Hertz-Fowler C."/>
        </authorList>
    </citation>
    <scope>NUCLEOTIDE SEQUENCE [LARGE SCALE GENOMIC DNA]</scope>
    <source>
        <strain evidence="2">IL3000</strain>
    </source>
</reference>
<dbReference type="AlphaFoldDB" id="F9W4S4"/>
<comment type="caution">
    <text evidence="1">The sequence shown here is derived from an EMBL/GenBank/DDBJ whole genome shotgun (WGS) entry which is preliminary data.</text>
</comment>
<dbReference type="Proteomes" id="UP000000702">
    <property type="component" value="Unassembled WGS sequence"/>
</dbReference>
<sequence>MEVIASSKPVRVLPARGKARWDEFRLISDKLLSQRVKRSVKGVDALNEAVKKGVRQTAEKAIHKGNGVVPPFWTPELTKLDVMVQQCRNERKRDARIRWRSKVPVDTAIRPWEDNVSRPTVTNPISRNLFKSIYALARSSLGSPLRRSTP</sequence>
<evidence type="ECO:0000313" key="1">
    <source>
        <dbReference type="EMBL" id="CCD12169.1"/>
    </source>
</evidence>
<gene>
    <name evidence="1" type="ORF">TCIL3000_0_30780</name>
</gene>
<keyword evidence="2" id="KW-1185">Reference proteome</keyword>
<dbReference type="EMBL" id="CAEQ01000598">
    <property type="protein sequence ID" value="CCD12169.1"/>
    <property type="molecule type" value="Genomic_DNA"/>
</dbReference>
<reference evidence="1 2" key="2">
    <citation type="journal article" date="2012" name="Proc. Natl. Acad. Sci. U.S.A.">
        <title>Antigenic diversity is generated by distinct evolutionary mechanisms in African trypanosome species.</title>
        <authorList>
            <person name="Jackson A.P."/>
            <person name="Berry A."/>
            <person name="Aslett M."/>
            <person name="Allison H.C."/>
            <person name="Burton P."/>
            <person name="Vavrova-Anderson J."/>
            <person name="Brown R."/>
            <person name="Browne H."/>
            <person name="Corton N."/>
            <person name="Hauser H."/>
            <person name="Gamble J."/>
            <person name="Gilderthorp R."/>
            <person name="Marcello L."/>
            <person name="McQuillan J."/>
            <person name="Otto T.D."/>
            <person name="Quail M.A."/>
            <person name="Sanders M.J."/>
            <person name="van Tonder A."/>
            <person name="Ginger M.L."/>
            <person name="Field M.C."/>
            <person name="Barry J.D."/>
            <person name="Hertz-Fowler C."/>
            <person name="Berriman M."/>
        </authorList>
    </citation>
    <scope>NUCLEOTIDE SEQUENCE [LARGE SCALE GENOMIC DNA]</scope>
    <source>
        <strain evidence="1 2">IL3000</strain>
    </source>
</reference>
<proteinExistence type="predicted"/>
<accession>F9W4S4</accession>
<organism evidence="1 2">
    <name type="scientific">Trypanosoma congolense (strain IL3000)</name>
    <dbReference type="NCBI Taxonomy" id="1068625"/>
    <lineage>
        <taxon>Eukaryota</taxon>
        <taxon>Discoba</taxon>
        <taxon>Euglenozoa</taxon>
        <taxon>Kinetoplastea</taxon>
        <taxon>Metakinetoplastina</taxon>
        <taxon>Trypanosomatida</taxon>
        <taxon>Trypanosomatidae</taxon>
        <taxon>Trypanosoma</taxon>
        <taxon>Nannomonas</taxon>
    </lineage>
</organism>
<name>F9W4S4_TRYCI</name>
<dbReference type="VEuPathDB" id="TriTrypDB:TcIL3000_0_30780"/>